<feature type="transmembrane region" description="Helical" evidence="8">
    <location>
        <begin position="151"/>
        <end position="170"/>
    </location>
</feature>
<proteinExistence type="predicted"/>
<feature type="transmembrane region" description="Helical" evidence="8">
    <location>
        <begin position="72"/>
        <end position="91"/>
    </location>
</feature>
<evidence type="ECO:0000313" key="10">
    <source>
        <dbReference type="EMBL" id="KAJ7365635.1"/>
    </source>
</evidence>
<evidence type="ECO:0000256" key="6">
    <source>
        <dbReference type="ARBA" id="ARBA00023170"/>
    </source>
</evidence>
<dbReference type="Proteomes" id="UP001163046">
    <property type="component" value="Unassembled WGS sequence"/>
</dbReference>
<gene>
    <name evidence="10" type="ORF">OS493_002344</name>
</gene>
<keyword evidence="11" id="KW-1185">Reference proteome</keyword>
<accession>A0A9W9YSW5</accession>
<dbReference type="AlphaFoldDB" id="A0A9W9YSW5"/>
<dbReference type="GO" id="GO:0004930">
    <property type="term" value="F:G protein-coupled receptor activity"/>
    <property type="evidence" value="ECO:0007669"/>
    <property type="project" value="UniProtKB-KW"/>
</dbReference>
<dbReference type="PANTHER" id="PTHR45695:SF9">
    <property type="entry name" value="LEUCOKININ RECEPTOR"/>
    <property type="match status" value="1"/>
</dbReference>
<dbReference type="PROSITE" id="PS50262">
    <property type="entry name" value="G_PROTEIN_RECEP_F1_2"/>
    <property type="match status" value="1"/>
</dbReference>
<sequence length="384" mass="43927">MEIALGFFANTALFVKLRNYRRNRTVYRILLQNLCLIGTLSSLIGMPSLFSATFLSFIEWTSVPAALCRTRYFSLTYFYITDSINICLLSLERYDFISRPFQRRITKENVKGYLAIIWVVPFLVGLLHLVIKIDSTNCILISSAEGPYSEPMTVLLTIILVLTCSFVVIINRSSLKSMRKLSRRLNNSRQNCARSERTMTFLTMKIVTTYLVSVVPTPLWSFSLSVGGIRNCLFCNDMRIYLQLLLFVRYIANPFIFMGSMWKKKKRKRKIGVLEDRRSRSQNRKQAAIANVQPFLVVPTHNPGDMTSYGSVHKLSRRQRVAPWPSLEEKKRGVNIDTAGGVDYANQGTQTADFEALSYLKTRKQTNTISNLVPTIVLDTFVVK</sequence>
<evidence type="ECO:0000256" key="2">
    <source>
        <dbReference type="ARBA" id="ARBA00022692"/>
    </source>
</evidence>
<keyword evidence="6" id="KW-0675">Receptor</keyword>
<feature type="transmembrane region" description="Helical" evidence="8">
    <location>
        <begin position="199"/>
        <end position="220"/>
    </location>
</feature>
<feature type="transmembrane region" description="Helical" evidence="8">
    <location>
        <begin position="26"/>
        <end position="52"/>
    </location>
</feature>
<dbReference type="EMBL" id="MU827302">
    <property type="protein sequence ID" value="KAJ7365635.1"/>
    <property type="molecule type" value="Genomic_DNA"/>
</dbReference>
<feature type="domain" description="G-protein coupled receptors family 1 profile" evidence="9">
    <location>
        <begin position="9"/>
        <end position="257"/>
    </location>
</feature>
<dbReference type="InterPro" id="IPR000276">
    <property type="entry name" value="GPCR_Rhodpsn"/>
</dbReference>
<keyword evidence="7" id="KW-0807">Transducer</keyword>
<dbReference type="GO" id="GO:0005886">
    <property type="term" value="C:plasma membrane"/>
    <property type="evidence" value="ECO:0007669"/>
    <property type="project" value="TreeGrafter"/>
</dbReference>
<keyword evidence="2 8" id="KW-0812">Transmembrane</keyword>
<protein>
    <recommendedName>
        <fullName evidence="9">G-protein coupled receptors family 1 profile domain-containing protein</fullName>
    </recommendedName>
</protein>
<reference evidence="10" key="1">
    <citation type="submission" date="2023-01" db="EMBL/GenBank/DDBJ databases">
        <title>Genome assembly of the deep-sea coral Lophelia pertusa.</title>
        <authorList>
            <person name="Herrera S."/>
            <person name="Cordes E."/>
        </authorList>
    </citation>
    <scope>NUCLEOTIDE SEQUENCE</scope>
    <source>
        <strain evidence="10">USNM1676648</strain>
        <tissue evidence="10">Polyp</tissue>
    </source>
</reference>
<evidence type="ECO:0000256" key="4">
    <source>
        <dbReference type="ARBA" id="ARBA00023040"/>
    </source>
</evidence>
<organism evidence="10 11">
    <name type="scientific">Desmophyllum pertusum</name>
    <dbReference type="NCBI Taxonomy" id="174260"/>
    <lineage>
        <taxon>Eukaryota</taxon>
        <taxon>Metazoa</taxon>
        <taxon>Cnidaria</taxon>
        <taxon>Anthozoa</taxon>
        <taxon>Hexacorallia</taxon>
        <taxon>Scleractinia</taxon>
        <taxon>Caryophylliina</taxon>
        <taxon>Caryophylliidae</taxon>
        <taxon>Desmophyllum</taxon>
    </lineage>
</organism>
<keyword evidence="4" id="KW-0297">G-protein coupled receptor</keyword>
<evidence type="ECO:0000256" key="5">
    <source>
        <dbReference type="ARBA" id="ARBA00023136"/>
    </source>
</evidence>
<dbReference type="InterPro" id="IPR017452">
    <property type="entry name" value="GPCR_Rhodpsn_7TM"/>
</dbReference>
<dbReference type="Gene3D" id="1.20.1070.10">
    <property type="entry name" value="Rhodopsin 7-helix transmembrane proteins"/>
    <property type="match status" value="1"/>
</dbReference>
<dbReference type="PANTHER" id="PTHR45695">
    <property type="entry name" value="LEUCOKININ RECEPTOR-RELATED"/>
    <property type="match status" value="1"/>
</dbReference>
<dbReference type="SUPFAM" id="SSF81321">
    <property type="entry name" value="Family A G protein-coupled receptor-like"/>
    <property type="match status" value="1"/>
</dbReference>
<comment type="subcellular location">
    <subcellularLocation>
        <location evidence="1">Membrane</location>
        <topology evidence="1">Multi-pass membrane protein</topology>
    </subcellularLocation>
</comment>
<dbReference type="CDD" id="cd00637">
    <property type="entry name" value="7tm_classA_rhodopsin-like"/>
    <property type="match status" value="1"/>
</dbReference>
<feature type="transmembrane region" description="Helical" evidence="8">
    <location>
        <begin position="112"/>
        <end position="131"/>
    </location>
</feature>
<evidence type="ECO:0000313" key="11">
    <source>
        <dbReference type="Proteomes" id="UP001163046"/>
    </source>
</evidence>
<comment type="caution">
    <text evidence="10">The sequence shown here is derived from an EMBL/GenBank/DDBJ whole genome shotgun (WGS) entry which is preliminary data.</text>
</comment>
<evidence type="ECO:0000259" key="9">
    <source>
        <dbReference type="PROSITE" id="PS50262"/>
    </source>
</evidence>
<keyword evidence="3 8" id="KW-1133">Transmembrane helix</keyword>
<evidence type="ECO:0000256" key="1">
    <source>
        <dbReference type="ARBA" id="ARBA00004141"/>
    </source>
</evidence>
<evidence type="ECO:0000256" key="8">
    <source>
        <dbReference type="SAM" id="Phobius"/>
    </source>
</evidence>
<feature type="transmembrane region" description="Helical" evidence="8">
    <location>
        <begin position="240"/>
        <end position="262"/>
    </location>
</feature>
<name>A0A9W9YSW5_9CNID</name>
<evidence type="ECO:0000256" key="7">
    <source>
        <dbReference type="ARBA" id="ARBA00023224"/>
    </source>
</evidence>
<evidence type="ECO:0000256" key="3">
    <source>
        <dbReference type="ARBA" id="ARBA00022989"/>
    </source>
</evidence>
<keyword evidence="5 8" id="KW-0472">Membrane</keyword>
<dbReference type="PROSITE" id="PS00237">
    <property type="entry name" value="G_PROTEIN_RECEP_F1_1"/>
    <property type="match status" value="1"/>
</dbReference>
<dbReference type="Pfam" id="PF00001">
    <property type="entry name" value="7tm_1"/>
    <property type="match status" value="1"/>
</dbReference>